<keyword evidence="3" id="KW-1185">Reference proteome</keyword>
<organism evidence="2 3">
    <name type="scientific">Peltaster fructicola</name>
    <dbReference type="NCBI Taxonomy" id="286661"/>
    <lineage>
        <taxon>Eukaryota</taxon>
        <taxon>Fungi</taxon>
        <taxon>Dikarya</taxon>
        <taxon>Ascomycota</taxon>
        <taxon>Pezizomycotina</taxon>
        <taxon>Dothideomycetes</taxon>
        <taxon>Dothideomycetes incertae sedis</taxon>
        <taxon>Peltaster</taxon>
    </lineage>
</organism>
<feature type="compositionally biased region" description="Basic and acidic residues" evidence="1">
    <location>
        <begin position="465"/>
        <end position="481"/>
    </location>
</feature>
<name>A0A6H0XQK2_9PEZI</name>
<evidence type="ECO:0000256" key="1">
    <source>
        <dbReference type="SAM" id="MobiDB-lite"/>
    </source>
</evidence>
<reference evidence="2 3" key="1">
    <citation type="journal article" date="2016" name="Sci. Rep.">
        <title>Peltaster fructicola genome reveals evolution from an invasive phytopathogen to an ectophytic parasite.</title>
        <authorList>
            <person name="Xu C."/>
            <person name="Chen H."/>
            <person name="Gleason M.L."/>
            <person name="Xu J.R."/>
            <person name="Liu H."/>
            <person name="Zhang R."/>
            <person name="Sun G."/>
        </authorList>
    </citation>
    <scope>NUCLEOTIDE SEQUENCE [LARGE SCALE GENOMIC DNA]</scope>
    <source>
        <strain evidence="2 3">LNHT1506</strain>
    </source>
</reference>
<evidence type="ECO:0000313" key="2">
    <source>
        <dbReference type="EMBL" id="QIW97036.1"/>
    </source>
</evidence>
<feature type="region of interest" description="Disordered" evidence="1">
    <location>
        <begin position="289"/>
        <end position="319"/>
    </location>
</feature>
<dbReference type="AlphaFoldDB" id="A0A6H0XQK2"/>
<feature type="region of interest" description="Disordered" evidence="1">
    <location>
        <begin position="225"/>
        <end position="251"/>
    </location>
</feature>
<feature type="compositionally biased region" description="Polar residues" evidence="1">
    <location>
        <begin position="229"/>
        <end position="251"/>
    </location>
</feature>
<evidence type="ECO:0000313" key="3">
    <source>
        <dbReference type="Proteomes" id="UP000503462"/>
    </source>
</evidence>
<dbReference type="EMBL" id="CP051140">
    <property type="protein sequence ID" value="QIW97036.1"/>
    <property type="molecule type" value="Genomic_DNA"/>
</dbReference>
<accession>A0A6H0XQK2</accession>
<dbReference type="Proteomes" id="UP000503462">
    <property type="component" value="Chromosome 2"/>
</dbReference>
<gene>
    <name evidence="2" type="ORF">AMS68_002554</name>
</gene>
<feature type="region of interest" description="Disordered" evidence="1">
    <location>
        <begin position="427"/>
        <end position="532"/>
    </location>
</feature>
<sequence>MLLEQPLSISDTSGSLMHLGPHKDLICHSVIALPPETNSALCVEEGEAKELGLALKVTAPLRLYTRNGKGKRITHHIKTDVFLNGELVNATSRPCSLKKQPIVEEAIGLFSGVRVHRQVELPLVYRTHTIERDAMSAVTQQQRWSSVALLLLERAREFRGSATGIGPPSAEYLAGMARIPLPEQLKSKSANFAIIDVLVTAGQMGIEHSTSTYIKAPTLLKDPRYHTRGTVSTGSSPQKTGASGTARYSPQTLTTAYPSGHDHVELSQAKAQSSRSLLPQAAHFGTLSRITPSPYHSGPSSPEYYTARESLDSGATTSQSAAPGFLLHCNSRDAEVFEYPPPPYSTPISRRVTDSPFRGTENMSPRFNHVGSPFSPKPGFSTEITDGVNTYGTPVRQMIAIGTSGEVYELTPVKLQYTGHQTITKQGPHVPVIDLPSTNRRCGDRSGGKRCATSDPETDLAVTKHGTDRNGLDITRSDHRTPNTGKSGEWYRTSSTTSRKRSRTKRELATISVDSSPGKPGSNRSSTRWDPSEDTIEQALQKFEVPLLCRDSVVSFANTDTVRQIAKARSAEFVEEDFIVGFRFVVC</sequence>
<dbReference type="OrthoDB" id="3556832at2759"/>
<proteinExistence type="predicted"/>
<protein>
    <submittedName>
        <fullName evidence="2">Uncharacterized protein</fullName>
    </submittedName>
</protein>